<dbReference type="InterPro" id="IPR045357">
    <property type="entry name" value="Aminopeptidase_N-like_N"/>
</dbReference>
<dbReference type="InterPro" id="IPR027268">
    <property type="entry name" value="Peptidase_M4/M1_CTD_sf"/>
</dbReference>
<dbReference type="GO" id="GO:0042277">
    <property type="term" value="F:peptide binding"/>
    <property type="evidence" value="ECO:0007669"/>
    <property type="project" value="TreeGrafter"/>
</dbReference>
<evidence type="ECO:0000256" key="9">
    <source>
        <dbReference type="ARBA" id="ARBA00022801"/>
    </source>
</evidence>
<keyword evidence="15" id="KW-1185">Reference proteome</keyword>
<keyword evidence="8" id="KW-0479">Metal-binding</keyword>
<evidence type="ECO:0000256" key="6">
    <source>
        <dbReference type="ARBA" id="ARBA00022438"/>
    </source>
</evidence>
<dbReference type="InterPro" id="IPR011989">
    <property type="entry name" value="ARM-like"/>
</dbReference>
<dbReference type="GO" id="GO:0070006">
    <property type="term" value="F:metalloaminopeptidase activity"/>
    <property type="evidence" value="ECO:0007669"/>
    <property type="project" value="TreeGrafter"/>
</dbReference>
<evidence type="ECO:0000256" key="11">
    <source>
        <dbReference type="ARBA" id="ARBA00023049"/>
    </source>
</evidence>
<dbReference type="InterPro" id="IPR050344">
    <property type="entry name" value="Peptidase_M1_aminopeptidases"/>
</dbReference>
<evidence type="ECO:0000313" key="15">
    <source>
        <dbReference type="Proteomes" id="UP000036520"/>
    </source>
</evidence>
<dbReference type="SUPFAM" id="SSF63737">
    <property type="entry name" value="Leukotriene A4 hydrolase N-terminal domain"/>
    <property type="match status" value="1"/>
</dbReference>
<dbReference type="EMBL" id="CP012040">
    <property type="protein sequence ID" value="AKP51914.1"/>
    <property type="molecule type" value="Genomic_DNA"/>
</dbReference>
<dbReference type="GO" id="GO:0005737">
    <property type="term" value="C:cytoplasm"/>
    <property type="evidence" value="ECO:0007669"/>
    <property type="project" value="TreeGrafter"/>
</dbReference>
<dbReference type="OrthoDB" id="100605at2"/>
<dbReference type="GO" id="GO:0016020">
    <property type="term" value="C:membrane"/>
    <property type="evidence" value="ECO:0007669"/>
    <property type="project" value="TreeGrafter"/>
</dbReference>
<dbReference type="InterPro" id="IPR042097">
    <property type="entry name" value="Aminopeptidase_N-like_N_sf"/>
</dbReference>
<dbReference type="SUPFAM" id="SSF48371">
    <property type="entry name" value="ARM repeat"/>
    <property type="match status" value="1"/>
</dbReference>
<keyword evidence="6 14" id="KW-0031">Aminopeptidase</keyword>
<proteinExistence type="inferred from homology"/>
<dbReference type="EC" id="3.4.11.2" evidence="4"/>
<reference evidence="14 15" key="1">
    <citation type="submission" date="2015-07" db="EMBL/GenBank/DDBJ databases">
        <authorList>
            <person name="Kim K.M."/>
        </authorList>
    </citation>
    <scope>NUCLEOTIDE SEQUENCE [LARGE SCALE GENOMIC DNA]</scope>
    <source>
        <strain evidence="14 15">KCTC 12363</strain>
    </source>
</reference>
<dbReference type="Gene3D" id="1.25.10.10">
    <property type="entry name" value="Leucine-rich Repeat Variant"/>
    <property type="match status" value="1"/>
</dbReference>
<dbReference type="GO" id="GO:0008270">
    <property type="term" value="F:zinc ion binding"/>
    <property type="evidence" value="ECO:0007669"/>
    <property type="project" value="InterPro"/>
</dbReference>
<dbReference type="SUPFAM" id="SSF55486">
    <property type="entry name" value="Metalloproteases ('zincins'), catalytic domain"/>
    <property type="match status" value="1"/>
</dbReference>
<dbReference type="Gene3D" id="2.60.40.1730">
    <property type="entry name" value="tricorn interacting facor f3 domain"/>
    <property type="match status" value="1"/>
</dbReference>
<dbReference type="Pfam" id="PF01433">
    <property type="entry name" value="Peptidase_M1"/>
    <property type="match status" value="1"/>
</dbReference>
<dbReference type="PRINTS" id="PR00756">
    <property type="entry name" value="ALADIPTASE"/>
</dbReference>
<keyword evidence="10" id="KW-0862">Zinc</keyword>
<evidence type="ECO:0000256" key="4">
    <source>
        <dbReference type="ARBA" id="ARBA00012564"/>
    </source>
</evidence>
<feature type="domain" description="Aminopeptidase N-like N-terminal" evidence="13">
    <location>
        <begin position="76"/>
        <end position="265"/>
    </location>
</feature>
<dbReference type="AlphaFoldDB" id="A0A0H4PCC8"/>
<dbReference type="PANTHER" id="PTHR11533:SF174">
    <property type="entry name" value="PUROMYCIN-SENSITIVE AMINOPEPTIDASE-RELATED"/>
    <property type="match status" value="1"/>
</dbReference>
<evidence type="ECO:0000259" key="13">
    <source>
        <dbReference type="Pfam" id="PF17900"/>
    </source>
</evidence>
<accession>A0A0H4PCC8</accession>
<name>A0A0H4PCC8_9BACT</name>
<dbReference type="PATRIC" id="fig|320787.5.peg.2745"/>
<dbReference type="Proteomes" id="UP000036520">
    <property type="component" value="Chromosome"/>
</dbReference>
<evidence type="ECO:0000256" key="7">
    <source>
        <dbReference type="ARBA" id="ARBA00022670"/>
    </source>
</evidence>
<dbReference type="Pfam" id="PF17900">
    <property type="entry name" value="Peptidase_M1_N"/>
    <property type="match status" value="1"/>
</dbReference>
<dbReference type="GO" id="GO:0043171">
    <property type="term" value="P:peptide catabolic process"/>
    <property type="evidence" value="ECO:0007669"/>
    <property type="project" value="TreeGrafter"/>
</dbReference>
<keyword evidence="11" id="KW-0482">Metalloprotease</keyword>
<dbReference type="GO" id="GO:0016285">
    <property type="term" value="F:alanyl aminopeptidase activity"/>
    <property type="evidence" value="ECO:0007669"/>
    <property type="project" value="UniProtKB-EC"/>
</dbReference>
<dbReference type="STRING" id="320787.CA2015_2503"/>
<feature type="domain" description="Peptidase M1 membrane alanine aminopeptidase" evidence="12">
    <location>
        <begin position="301"/>
        <end position="508"/>
    </location>
</feature>
<keyword evidence="9" id="KW-0378">Hydrolase</keyword>
<dbReference type="RefSeq" id="WP_048642210.1">
    <property type="nucleotide sequence ID" value="NZ_CP012040.1"/>
</dbReference>
<evidence type="ECO:0000256" key="2">
    <source>
        <dbReference type="ARBA" id="ARBA00001947"/>
    </source>
</evidence>
<dbReference type="GO" id="GO:0005615">
    <property type="term" value="C:extracellular space"/>
    <property type="evidence" value="ECO:0007669"/>
    <property type="project" value="TreeGrafter"/>
</dbReference>
<dbReference type="InterPro" id="IPR016024">
    <property type="entry name" value="ARM-type_fold"/>
</dbReference>
<dbReference type="GO" id="GO:0006508">
    <property type="term" value="P:proteolysis"/>
    <property type="evidence" value="ECO:0007669"/>
    <property type="project" value="UniProtKB-KW"/>
</dbReference>
<evidence type="ECO:0000256" key="10">
    <source>
        <dbReference type="ARBA" id="ARBA00022833"/>
    </source>
</evidence>
<evidence type="ECO:0000313" key="14">
    <source>
        <dbReference type="EMBL" id="AKP51914.1"/>
    </source>
</evidence>
<comment type="catalytic activity">
    <reaction evidence="1">
        <text>Release of an N-terminal amino acid, Xaa-|-Yaa- from a peptide, amide or arylamide. Xaa is preferably Ala, but may be most amino acids including Pro (slow action). When a terminal hydrophobic residue is followed by a prolyl residue, the two may be released as an intact Xaa-Pro dipeptide.</text>
        <dbReference type="EC" id="3.4.11.2"/>
    </reaction>
</comment>
<dbReference type="InterPro" id="IPR014782">
    <property type="entry name" value="Peptidase_M1_dom"/>
</dbReference>
<evidence type="ECO:0000256" key="5">
    <source>
        <dbReference type="ARBA" id="ARBA00015611"/>
    </source>
</evidence>
<keyword evidence="7" id="KW-0645">Protease</keyword>
<dbReference type="KEGG" id="camu:CA2015_2503"/>
<evidence type="ECO:0000256" key="1">
    <source>
        <dbReference type="ARBA" id="ARBA00000098"/>
    </source>
</evidence>
<dbReference type="InterPro" id="IPR001930">
    <property type="entry name" value="Peptidase_M1"/>
</dbReference>
<evidence type="ECO:0000259" key="12">
    <source>
        <dbReference type="Pfam" id="PF01433"/>
    </source>
</evidence>
<evidence type="ECO:0000256" key="8">
    <source>
        <dbReference type="ARBA" id="ARBA00022723"/>
    </source>
</evidence>
<comment type="similarity">
    <text evidence="3">Belongs to the peptidase M1 family.</text>
</comment>
<dbReference type="Gene3D" id="1.10.390.10">
    <property type="entry name" value="Neutral Protease Domain 2"/>
    <property type="match status" value="1"/>
</dbReference>
<comment type="cofactor">
    <cofactor evidence="2">
        <name>Zn(2+)</name>
        <dbReference type="ChEBI" id="CHEBI:29105"/>
    </cofactor>
</comment>
<dbReference type="PANTHER" id="PTHR11533">
    <property type="entry name" value="PROTEASE M1 ZINC METALLOPROTEASE"/>
    <property type="match status" value="1"/>
</dbReference>
<organism evidence="14 15">
    <name type="scientific">Cyclobacterium amurskyense</name>
    <dbReference type="NCBI Taxonomy" id="320787"/>
    <lineage>
        <taxon>Bacteria</taxon>
        <taxon>Pseudomonadati</taxon>
        <taxon>Bacteroidota</taxon>
        <taxon>Cytophagia</taxon>
        <taxon>Cytophagales</taxon>
        <taxon>Cyclobacteriaceae</taxon>
        <taxon>Cyclobacterium</taxon>
    </lineage>
</organism>
<evidence type="ECO:0000256" key="3">
    <source>
        <dbReference type="ARBA" id="ARBA00010136"/>
    </source>
</evidence>
<dbReference type="CDD" id="cd09603">
    <property type="entry name" value="M1_APN_like"/>
    <property type="match status" value="1"/>
</dbReference>
<dbReference type="PROSITE" id="PS51257">
    <property type="entry name" value="PROKAR_LIPOPROTEIN"/>
    <property type="match status" value="1"/>
</dbReference>
<gene>
    <name evidence="14" type="ORF">CA2015_2503</name>
</gene>
<sequence length="869" mass="99590">MPIIFRTTGYYLALSLIFTSCKTVSTRGDAVDVAPIESVDSTKTSDNSARERLIREKEAKIKGYQASNNRDFDLLHTQLKVKFDYSSQTVNGEALLTLKPYAYPQDVLVLDAKDFDIHNTSILIGAEEIPLTYKYDQEKLILLLPEQVNRYDTLQVAIAYTAFPERGGKAGSAAITDTKGLYFINPEGEEKDKPVQIWTQGETVHSSKWFPTIDSPNERQTHDFFIKVPDQYISLSNGNKVDSQTNADGTRTDHWQMNLPHAPYLSALVVGEFAVIEDSIDGLALRYFVEPIYEEGAKKVFENTPEMISFFSSLLQMPFPWQKYDQVVVRDFVSGAMENTTLSIFMEALNLNEREALDSEWDYIIAHELFHQWFGNYVTTESWANLAMNEAFADYSEYLWLEHKEGRDHADMHHFNAIEQYMGEAEEKQVDLIRFYHEDSEDMFDSHTYAKGGRVLHMLRKLLGDEVFFEGLRIYLKDNAFNSVEVHQLRLALEKVSGKDLNWFFNQWFLSAGHPQLKVSWDYSQPDNVKLTLEQLQDVSRFPVFQIPFKVSIYKEGKRIEQSYTMDRAMQQFTLENGPGTDLVLFDEFSEILSTREERRGGELMKEQFRWSTSGLSRVEALDSLTSNYSDELDFLATMQAALEDSFSVVRELALHRLNRLEAEAGEVLQLEQKVLKMAEEDPNNAVRAAAIEALAGMNSGKFEQLFYRLINAPSYQVAGAALTAYLDIEDNVSEKRELYQRLKEEENIRIIAPLADYLTREKIAVEAVWMQEKLDKLDGESLYYFLGYYGDFFASVEGVSTAQAISTLGELASGHKQNYVRLAAFQSLFGFIDEAGVLTLVKSIQAAEEDEMIRQYQEYYISPYLENN</sequence>
<protein>
    <recommendedName>
        <fullName evidence="5">Aminopeptidase N</fullName>
        <ecNumber evidence="4">3.4.11.2</ecNumber>
    </recommendedName>
</protein>